<dbReference type="InterPro" id="IPR053876">
    <property type="entry name" value="Phage_int_M"/>
</dbReference>
<reference evidence="6 7" key="1">
    <citation type="submission" date="2014-12" db="EMBL/GenBank/DDBJ databases">
        <title>Genome sequencing of Alteromonas marina AD001.</title>
        <authorList>
            <person name="Adrian T.G.S."/>
            <person name="Chan K.G."/>
        </authorList>
    </citation>
    <scope>NUCLEOTIDE SEQUENCE [LARGE SCALE GENOMIC DNA]</scope>
    <source>
        <strain evidence="6 7">AD001</strain>
    </source>
</reference>
<name>A0A0B3Y6Y8_9ALTE</name>
<dbReference type="InterPro" id="IPR050808">
    <property type="entry name" value="Phage_Integrase"/>
</dbReference>
<feature type="domain" description="Tyr recombinase" evidence="5">
    <location>
        <begin position="202"/>
        <end position="388"/>
    </location>
</feature>
<keyword evidence="7" id="KW-1185">Reference proteome</keyword>
<keyword evidence="2" id="KW-0229">DNA integration</keyword>
<protein>
    <submittedName>
        <fullName evidence="6">Integrase</fullName>
    </submittedName>
</protein>
<dbReference type="OrthoDB" id="9795573at2"/>
<dbReference type="Pfam" id="PF00589">
    <property type="entry name" value="Phage_integrase"/>
    <property type="match status" value="1"/>
</dbReference>
<dbReference type="GO" id="GO:0015074">
    <property type="term" value="P:DNA integration"/>
    <property type="evidence" value="ECO:0007669"/>
    <property type="project" value="UniProtKB-KW"/>
</dbReference>
<dbReference type="InterPro" id="IPR002104">
    <property type="entry name" value="Integrase_catalytic"/>
</dbReference>
<dbReference type="GO" id="GO:0003677">
    <property type="term" value="F:DNA binding"/>
    <property type="evidence" value="ECO:0007669"/>
    <property type="project" value="UniProtKB-KW"/>
</dbReference>
<accession>A0A0B3Y6Y8</accession>
<proteinExistence type="inferred from homology"/>
<dbReference type="GO" id="GO:0006310">
    <property type="term" value="P:DNA recombination"/>
    <property type="evidence" value="ECO:0007669"/>
    <property type="project" value="UniProtKB-KW"/>
</dbReference>
<gene>
    <name evidence="6" type="ORF">RJ41_10020</name>
</gene>
<dbReference type="Pfam" id="PF22022">
    <property type="entry name" value="Phage_int_M"/>
    <property type="match status" value="1"/>
</dbReference>
<evidence type="ECO:0000256" key="2">
    <source>
        <dbReference type="ARBA" id="ARBA00022908"/>
    </source>
</evidence>
<evidence type="ECO:0000256" key="3">
    <source>
        <dbReference type="ARBA" id="ARBA00023125"/>
    </source>
</evidence>
<dbReference type="RefSeq" id="WP_039220052.1">
    <property type="nucleotide sequence ID" value="NZ_JWLW01000016.1"/>
</dbReference>
<dbReference type="SUPFAM" id="SSF56349">
    <property type="entry name" value="DNA breaking-rejoining enzymes"/>
    <property type="match status" value="1"/>
</dbReference>
<dbReference type="InterPro" id="IPR013762">
    <property type="entry name" value="Integrase-like_cat_sf"/>
</dbReference>
<comment type="caution">
    <text evidence="6">The sequence shown here is derived from an EMBL/GenBank/DDBJ whole genome shotgun (WGS) entry which is preliminary data.</text>
</comment>
<comment type="similarity">
    <text evidence="1">Belongs to the 'phage' integrase family.</text>
</comment>
<dbReference type="Gene3D" id="1.10.150.130">
    <property type="match status" value="1"/>
</dbReference>
<dbReference type="InterPro" id="IPR011010">
    <property type="entry name" value="DNA_brk_join_enz"/>
</dbReference>
<dbReference type="EMBL" id="JWLW01000016">
    <property type="protein sequence ID" value="KHT52811.1"/>
    <property type="molecule type" value="Genomic_DNA"/>
</dbReference>
<dbReference type="CDD" id="cd00801">
    <property type="entry name" value="INT_P4_C"/>
    <property type="match status" value="1"/>
</dbReference>
<keyword evidence="4" id="KW-0233">DNA recombination</keyword>
<dbReference type="InterPro" id="IPR010998">
    <property type="entry name" value="Integrase_recombinase_N"/>
</dbReference>
<evidence type="ECO:0000256" key="4">
    <source>
        <dbReference type="ARBA" id="ARBA00023172"/>
    </source>
</evidence>
<dbReference type="InterPro" id="IPR038488">
    <property type="entry name" value="Integrase_DNA-bd_sf"/>
</dbReference>
<dbReference type="Proteomes" id="UP000031197">
    <property type="component" value="Unassembled WGS sequence"/>
</dbReference>
<dbReference type="PANTHER" id="PTHR30629">
    <property type="entry name" value="PROPHAGE INTEGRASE"/>
    <property type="match status" value="1"/>
</dbReference>
<dbReference type="InterPro" id="IPR025166">
    <property type="entry name" value="Integrase_DNA_bind_dom"/>
</dbReference>
<evidence type="ECO:0000259" key="5">
    <source>
        <dbReference type="PROSITE" id="PS51898"/>
    </source>
</evidence>
<evidence type="ECO:0000313" key="7">
    <source>
        <dbReference type="Proteomes" id="UP000031197"/>
    </source>
</evidence>
<keyword evidence="3" id="KW-0238">DNA-binding</keyword>
<dbReference type="PANTHER" id="PTHR30629:SF2">
    <property type="entry name" value="PROPHAGE INTEGRASE INTS-RELATED"/>
    <property type="match status" value="1"/>
</dbReference>
<dbReference type="AlphaFoldDB" id="A0A0B3Y6Y8"/>
<dbReference type="Pfam" id="PF13356">
    <property type="entry name" value="Arm-DNA-bind_3"/>
    <property type="match status" value="1"/>
</dbReference>
<evidence type="ECO:0000256" key="1">
    <source>
        <dbReference type="ARBA" id="ARBA00008857"/>
    </source>
</evidence>
<evidence type="ECO:0000313" key="6">
    <source>
        <dbReference type="EMBL" id="KHT52811.1"/>
    </source>
</evidence>
<dbReference type="Gene3D" id="3.30.160.390">
    <property type="entry name" value="Integrase, DNA-binding domain"/>
    <property type="match status" value="1"/>
</dbReference>
<dbReference type="Gene3D" id="1.10.443.10">
    <property type="entry name" value="Intergrase catalytic core"/>
    <property type="match status" value="1"/>
</dbReference>
<sequence length="412" mass="47807">MPLTDIQIKQAQASTKDIWLTDEKGLRLLVKKNGSKYWRLKYRFQGKQKTLAIGVYPEVSLKDAREAVSEARRLLRDDIDPSAIKQEKKHLSSVSEIELFNTQARLWWNKQKGQWSEGHAARIWTRLNDNALKTLGKRPIGEITPQDIIRTVQKIETRGALDVAQRVLQDIRRVCRFAVQTGVLLHNPASELSGILEKRKTSHRASLPREELPQFLRDLDDYHQQGRLLTKLAIELLVHTFVRPGELAGARWDEFDLEEKLWRIPAHRMKMKSDHIVPLSRQALAVLENTKPFSARFEFVFPSERDRFKQMSDNTMRMAIFRMGYDGETKGKSKANPHGFRATASSILNETGFNPDAIERQLSHMERNGVRAAYTHHARYLEERKEMMQWWSDYLDSLKNNGNVTPIFKKQA</sequence>
<dbReference type="PROSITE" id="PS51898">
    <property type="entry name" value="TYR_RECOMBINASE"/>
    <property type="match status" value="1"/>
</dbReference>
<organism evidence="6 7">
    <name type="scientific">Alteromonas marina</name>
    <dbReference type="NCBI Taxonomy" id="203795"/>
    <lineage>
        <taxon>Bacteria</taxon>
        <taxon>Pseudomonadati</taxon>
        <taxon>Pseudomonadota</taxon>
        <taxon>Gammaproteobacteria</taxon>
        <taxon>Alteromonadales</taxon>
        <taxon>Alteromonadaceae</taxon>
        <taxon>Alteromonas/Salinimonas group</taxon>
        <taxon>Alteromonas</taxon>
    </lineage>
</organism>